<accession>A0A193C9J9</accession>
<dbReference type="EMBL" id="CP016174">
    <property type="protein sequence ID" value="ANN21124.1"/>
    <property type="molecule type" value="Genomic_DNA"/>
</dbReference>
<protein>
    <submittedName>
        <fullName evidence="1">Uncharacterized protein</fullName>
    </submittedName>
</protein>
<gene>
    <name evidence="1" type="ORF">SD37_39760</name>
</gene>
<organism evidence="1 2">
    <name type="scientific">Amycolatopsis orientalis</name>
    <name type="common">Nocardia orientalis</name>
    <dbReference type="NCBI Taxonomy" id="31958"/>
    <lineage>
        <taxon>Bacteria</taxon>
        <taxon>Bacillati</taxon>
        <taxon>Actinomycetota</taxon>
        <taxon>Actinomycetes</taxon>
        <taxon>Pseudonocardiales</taxon>
        <taxon>Pseudonocardiaceae</taxon>
        <taxon>Amycolatopsis</taxon>
    </lineage>
</organism>
<keyword evidence="2" id="KW-1185">Reference proteome</keyword>
<dbReference type="STRING" id="31958.SD37_39760"/>
<name>A0A193C9J9_AMYOR</name>
<dbReference type="KEGG" id="aori:SD37_39760"/>
<sequence>MTTFLPIPHDLYRHAEPDAGEILPALPALAGRDKRYRPVERFDPNWGYILTGRASTVAVVSALYCGELDVPERAWPEVLRLYCPAAWRMLTEAGISFEQWSSGRCEAVLCSRVGATANTELGGYAVFVVMDVPAVVAEVVGTLGAIPTFS</sequence>
<dbReference type="Proteomes" id="UP000093695">
    <property type="component" value="Chromosome"/>
</dbReference>
<reference evidence="1 2" key="1">
    <citation type="journal article" date="2015" name="Genome Announc.">
        <title>Draft Genome Sequence of Norvancomycin-Producing Strain Amycolatopsis orientalis CPCC200066.</title>
        <authorList>
            <person name="Lei X."/>
            <person name="Yuan F."/>
            <person name="Shi Y."/>
            <person name="Li X."/>
            <person name="Wang L."/>
            <person name="Hong B."/>
        </authorList>
    </citation>
    <scope>NUCLEOTIDE SEQUENCE [LARGE SCALE GENOMIC DNA]</scope>
    <source>
        <strain evidence="1 2">B-37</strain>
    </source>
</reference>
<evidence type="ECO:0000313" key="2">
    <source>
        <dbReference type="Proteomes" id="UP000093695"/>
    </source>
</evidence>
<evidence type="ECO:0000313" key="1">
    <source>
        <dbReference type="EMBL" id="ANN21124.1"/>
    </source>
</evidence>
<dbReference type="AlphaFoldDB" id="A0A193C9J9"/>
<proteinExistence type="predicted"/>
<dbReference type="RefSeq" id="WP_044855224.1">
    <property type="nucleotide sequence ID" value="NZ_CP016174.1"/>
</dbReference>